<evidence type="ECO:0000256" key="7">
    <source>
        <dbReference type="ARBA" id="ARBA00022824"/>
    </source>
</evidence>
<dbReference type="AlphaFoldDB" id="A0AAF1C311"/>
<keyword evidence="6 10" id="KW-0812">Transmembrane</keyword>
<feature type="transmembrane region" description="Helical" evidence="10">
    <location>
        <begin position="133"/>
        <end position="157"/>
    </location>
</feature>
<evidence type="ECO:0000256" key="5">
    <source>
        <dbReference type="ARBA" id="ARBA00022679"/>
    </source>
</evidence>
<keyword evidence="3" id="KW-0337">GPI-anchor biosynthesis</keyword>
<dbReference type="GO" id="GO:0031501">
    <property type="term" value="C:mannosyltransferase complex"/>
    <property type="evidence" value="ECO:0007669"/>
    <property type="project" value="TreeGrafter"/>
</dbReference>
<gene>
    <name evidence="11" type="ORF">SAY89_08485</name>
</gene>
<dbReference type="GO" id="GO:0006506">
    <property type="term" value="P:GPI anchor biosynthetic process"/>
    <property type="evidence" value="ECO:0007669"/>
    <property type="project" value="UniProtKB-KW"/>
</dbReference>
<feature type="transmembrane region" description="Helical" evidence="10">
    <location>
        <begin position="378"/>
        <end position="399"/>
    </location>
</feature>
<feature type="transmembrane region" description="Helical" evidence="10">
    <location>
        <begin position="248"/>
        <end position="268"/>
    </location>
</feature>
<accession>A0AAF1C311</accession>
<keyword evidence="5" id="KW-0808">Transferase</keyword>
<evidence type="ECO:0000256" key="4">
    <source>
        <dbReference type="ARBA" id="ARBA00022676"/>
    </source>
</evidence>
<dbReference type="PANTHER" id="PTHR12468:SF2">
    <property type="entry name" value="GPI MANNOSYLTRANSFERASE 2"/>
    <property type="match status" value="1"/>
</dbReference>
<dbReference type="GO" id="GO:0000009">
    <property type="term" value="F:alpha-1,6-mannosyltransferase activity"/>
    <property type="evidence" value="ECO:0007669"/>
    <property type="project" value="InterPro"/>
</dbReference>
<dbReference type="GO" id="GO:0016020">
    <property type="term" value="C:membrane"/>
    <property type="evidence" value="ECO:0007669"/>
    <property type="project" value="GOC"/>
</dbReference>
<evidence type="ECO:0000256" key="9">
    <source>
        <dbReference type="ARBA" id="ARBA00023136"/>
    </source>
</evidence>
<keyword evidence="7" id="KW-0256">Endoplasmic reticulum</keyword>
<dbReference type="EMBL" id="CP138348">
    <property type="protein sequence ID" value="WPF90292.1"/>
    <property type="molecule type" value="Genomic_DNA"/>
</dbReference>
<evidence type="ECO:0000256" key="1">
    <source>
        <dbReference type="ARBA" id="ARBA00004477"/>
    </source>
</evidence>
<evidence type="ECO:0000256" key="3">
    <source>
        <dbReference type="ARBA" id="ARBA00022502"/>
    </source>
</evidence>
<feature type="transmembrane region" description="Helical" evidence="10">
    <location>
        <begin position="169"/>
        <end position="202"/>
    </location>
</feature>
<evidence type="ECO:0000313" key="11">
    <source>
        <dbReference type="EMBL" id="WPF90292.1"/>
    </source>
</evidence>
<comment type="subcellular location">
    <subcellularLocation>
        <location evidence="1">Endoplasmic reticulum membrane</location>
        <topology evidence="1">Multi-pass membrane protein</topology>
    </subcellularLocation>
</comment>
<feature type="transmembrane region" description="Helical" evidence="10">
    <location>
        <begin position="332"/>
        <end position="349"/>
    </location>
</feature>
<reference evidence="11" key="1">
    <citation type="submission" date="2023-11" db="EMBL/GenBank/DDBJ databases">
        <title>Genome sequence of Cyanobacterium aponinum BCRC AL20115.</title>
        <authorList>
            <person name="Chang H.-Y."/>
            <person name="Lin K.-M."/>
            <person name="Hsueh H.-T."/>
            <person name="Chu H.-A."/>
            <person name="Kuo C.-H."/>
        </authorList>
    </citation>
    <scope>NUCLEOTIDE SEQUENCE</scope>
    <source>
        <strain evidence="11">AL20115</strain>
    </source>
</reference>
<feature type="transmembrane region" description="Helical" evidence="10">
    <location>
        <begin position="208"/>
        <end position="236"/>
    </location>
</feature>
<name>A0AAF1C311_9CHRO</name>
<keyword evidence="9 10" id="KW-0472">Membrane</keyword>
<dbReference type="Pfam" id="PF04188">
    <property type="entry name" value="Mannosyl_trans2"/>
    <property type="match status" value="1"/>
</dbReference>
<keyword evidence="8 10" id="KW-1133">Transmembrane helix</keyword>
<organism evidence="11">
    <name type="scientific">Cyanobacterium aponinum AL20115</name>
    <dbReference type="NCBI Taxonomy" id="3090662"/>
    <lineage>
        <taxon>Bacteria</taxon>
        <taxon>Bacillati</taxon>
        <taxon>Cyanobacteriota</taxon>
        <taxon>Cyanophyceae</taxon>
        <taxon>Oscillatoriophycideae</taxon>
        <taxon>Chroococcales</taxon>
        <taxon>Geminocystaceae</taxon>
        <taxon>Cyanobacterium</taxon>
    </lineage>
</organism>
<evidence type="ECO:0000256" key="8">
    <source>
        <dbReference type="ARBA" id="ARBA00022989"/>
    </source>
</evidence>
<comment type="pathway">
    <text evidence="2">Glycolipid biosynthesis; glycosylphosphatidylinositol-anchor biosynthesis.</text>
</comment>
<proteinExistence type="predicted"/>
<feature type="transmembrane region" description="Helical" evidence="10">
    <location>
        <begin position="12"/>
        <end position="35"/>
    </location>
</feature>
<evidence type="ECO:0000256" key="10">
    <source>
        <dbReference type="SAM" id="Phobius"/>
    </source>
</evidence>
<feature type="transmembrane region" description="Helical" evidence="10">
    <location>
        <begin position="304"/>
        <end position="325"/>
    </location>
</feature>
<keyword evidence="4 11" id="KW-0328">Glycosyltransferase</keyword>
<evidence type="ECO:0000256" key="6">
    <source>
        <dbReference type="ARBA" id="ARBA00022692"/>
    </source>
</evidence>
<dbReference type="PANTHER" id="PTHR12468">
    <property type="entry name" value="GPI MANNOSYLTRANSFERASE 2"/>
    <property type="match status" value="1"/>
</dbReference>
<sequence length="401" mass="46971">MIWHKLVTLRGYMLIPIQQLIPSWLTSSIIFPFLISRFSLITVGYFCQYIHKNNNYPENIIVEQGWFFSPHRILDIWGRWDTGWYIDIIQKGYEVKGDIHTISSNIAFFPLYPHIVKYSSFLLPELLRTRENIFLVGVLLSNIMFVFALILLYKLIMLRFNDMNVAERTVLYLLIFPTSFFFSCFYTESAFLLISVGCFYAAHKSAWLVSSILGGLLALCRPLGLLIIIPLIFMYLKSINWQINRIQWKSLYFLLIPMAFFSFLLSVYHLTNNLFAPMEIQQAWDRNFSLPWITLANPSMDLGYITNIDRIFTIAFILLIIISVINLKSITYSIYSFIFLLPPLCTGTLISMSRYVLIIFPVFISMSFLGKKKTIDQFFTIMFLSLQSLLMISWSQFYWVA</sequence>
<dbReference type="GO" id="GO:0004376">
    <property type="term" value="F:GPI mannosyltransferase activity"/>
    <property type="evidence" value="ECO:0007669"/>
    <property type="project" value="InterPro"/>
</dbReference>
<dbReference type="InterPro" id="IPR007315">
    <property type="entry name" value="PIG-V/Gpi18"/>
</dbReference>
<evidence type="ECO:0000256" key="2">
    <source>
        <dbReference type="ARBA" id="ARBA00004687"/>
    </source>
</evidence>
<dbReference type="RefSeq" id="WP_320002271.1">
    <property type="nucleotide sequence ID" value="NZ_CP138348.1"/>
</dbReference>
<protein>
    <submittedName>
        <fullName evidence="11">Mannosyltransferase family protein</fullName>
    </submittedName>
</protein>